<comment type="caution">
    <text evidence="3">The sequence shown here is derived from an EMBL/GenBank/DDBJ whole genome shotgun (WGS) entry which is preliminary data.</text>
</comment>
<proteinExistence type="predicted"/>
<dbReference type="EMBL" id="JBEPMJ010000016">
    <property type="protein sequence ID" value="MET3750954.1"/>
    <property type="molecule type" value="Genomic_DNA"/>
</dbReference>
<reference evidence="3 4" key="1">
    <citation type="submission" date="2024-06" db="EMBL/GenBank/DDBJ databases">
        <title>Genomic Encyclopedia of Type Strains, Phase IV (KMG-IV): sequencing the most valuable type-strain genomes for metagenomic binning, comparative biology and taxonomic classification.</title>
        <authorList>
            <person name="Goeker M."/>
        </authorList>
    </citation>
    <scope>NUCLEOTIDE SEQUENCE [LARGE SCALE GENOMIC DNA]</scope>
    <source>
        <strain evidence="3 4">DSM 29492</strain>
    </source>
</reference>
<name>A0ABV2M3A5_9FIRM</name>
<dbReference type="InterPro" id="IPR051534">
    <property type="entry name" value="CBASS_pafABC_assoc_protein"/>
</dbReference>
<organism evidence="3 4">
    <name type="scientific">Blautia caecimuris</name>
    <dbReference type="NCBI Taxonomy" id="1796615"/>
    <lineage>
        <taxon>Bacteria</taxon>
        <taxon>Bacillati</taxon>
        <taxon>Bacillota</taxon>
        <taxon>Clostridia</taxon>
        <taxon>Lachnospirales</taxon>
        <taxon>Lachnospiraceae</taxon>
        <taxon>Blautia</taxon>
    </lineage>
</organism>
<feature type="compositionally biased region" description="Polar residues" evidence="1">
    <location>
        <begin position="337"/>
        <end position="348"/>
    </location>
</feature>
<dbReference type="PANTHER" id="PTHR34580:SF1">
    <property type="entry name" value="PROTEIN PAFC"/>
    <property type="match status" value="1"/>
</dbReference>
<evidence type="ECO:0000259" key="2">
    <source>
        <dbReference type="Pfam" id="PF13280"/>
    </source>
</evidence>
<feature type="region of interest" description="Disordered" evidence="1">
    <location>
        <begin position="327"/>
        <end position="348"/>
    </location>
</feature>
<sequence length="348" mass="40053">MPRSFNQKLKILYVKKVLEEKSDRDHPMQVRDIIANLQAYGINAERKTIYDDIEALRLFGLNILNRRGKVSGYYLEERNFEFAELKFLTDMVQSSHCIPARHAQKLIRKLEGLTSIHQAKKMQKQALTECGNRTENGEVYANVELICNAIAADRQISFSYYEWTSEKKLRQKKNGAFCKISPWKLFWRDDSYYLLGLDENSGVVKHYQADKMKDMQLEKEKRNGAAIFRDLELGKFSMDAFGMSGGRDVLLKAEFDNHLIGTVLDRFGTEVTIRKSDEEHFLFQAHVCVGKQFFGWLAGLGEGVRIIGPEKIRKEYTTFLKQALRNNEGRNEDKNNGKIQASGASGKK</sequence>
<evidence type="ECO:0000256" key="1">
    <source>
        <dbReference type="SAM" id="MobiDB-lite"/>
    </source>
</evidence>
<dbReference type="Proteomes" id="UP001549106">
    <property type="component" value="Unassembled WGS sequence"/>
</dbReference>
<keyword evidence="4" id="KW-1185">Reference proteome</keyword>
<gene>
    <name evidence="3" type="ORF">ABID24_002208</name>
</gene>
<dbReference type="RefSeq" id="WP_147599823.1">
    <property type="nucleotide sequence ID" value="NZ_BAABXP010000009.1"/>
</dbReference>
<dbReference type="InterPro" id="IPR036390">
    <property type="entry name" value="WH_DNA-bd_sf"/>
</dbReference>
<accession>A0ABV2M3A5</accession>
<dbReference type="PANTHER" id="PTHR34580">
    <property type="match status" value="1"/>
</dbReference>
<evidence type="ECO:0000313" key="3">
    <source>
        <dbReference type="EMBL" id="MET3750954.1"/>
    </source>
</evidence>
<feature type="domain" description="WYL" evidence="2">
    <location>
        <begin position="143"/>
        <end position="216"/>
    </location>
</feature>
<dbReference type="SUPFAM" id="SSF46785">
    <property type="entry name" value="Winged helix' DNA-binding domain"/>
    <property type="match status" value="1"/>
</dbReference>
<dbReference type="GO" id="GO:0003677">
    <property type="term" value="F:DNA binding"/>
    <property type="evidence" value="ECO:0007669"/>
    <property type="project" value="UniProtKB-KW"/>
</dbReference>
<dbReference type="PROSITE" id="PS52050">
    <property type="entry name" value="WYL"/>
    <property type="match status" value="1"/>
</dbReference>
<evidence type="ECO:0000313" key="4">
    <source>
        <dbReference type="Proteomes" id="UP001549106"/>
    </source>
</evidence>
<protein>
    <submittedName>
        <fullName evidence="3">DNA-binding transcriptional regulator YafY</fullName>
    </submittedName>
</protein>
<keyword evidence="3" id="KW-0238">DNA-binding</keyword>
<feature type="compositionally biased region" description="Basic and acidic residues" evidence="1">
    <location>
        <begin position="327"/>
        <end position="336"/>
    </location>
</feature>
<dbReference type="InterPro" id="IPR026881">
    <property type="entry name" value="WYL_dom"/>
</dbReference>
<dbReference type="Pfam" id="PF13280">
    <property type="entry name" value="WYL"/>
    <property type="match status" value="1"/>
</dbReference>